<dbReference type="RefSeq" id="XP_026684280.1">
    <property type="nucleotide sequence ID" value="XM_026828479.1"/>
</dbReference>
<name>A0A3Q0JC36_DIACI</name>
<dbReference type="PaxDb" id="121845-A0A3Q0JC36"/>
<protein>
    <submittedName>
        <fullName evidence="3">Uncharacterized protein LOC113470214 isoform X1</fullName>
    </submittedName>
</protein>
<sequence>METNANKVKKTVVVKGNKKSAGGILRKRKKIPKSNPTSNGKQLLTELRKNLKNPKTKVDSDKDQTAISRREQFGRILTKKTNKISDKKDVILCKNCKTPKPDVLESPYYVQEVKINNGIIGSPPRTEIRQKNAKSYGKNHHLGPPKTNQRNNRLQGCQGALAHENESINRLLQYEGIKKYVEMLDLAQLSSSHLGINNLLLDRLSPQTADMINHALQNDEPWLTQPNRSVGINIFDGNMILESGKLSKQHLNRTEGAVPIIKMASHDHSGNLNTKYNMPSFNSNESISEDPFTLITNNSILLSMARNEQQDQTDSDESGSETSSKQGVLIWEVPDSHEMEENRNEIRENNKTDKKRNHACY</sequence>
<evidence type="ECO:0000256" key="1">
    <source>
        <dbReference type="SAM" id="MobiDB-lite"/>
    </source>
</evidence>
<gene>
    <name evidence="3" type="primary">LOC113470214</name>
</gene>
<dbReference type="KEGG" id="dci:113470214"/>
<feature type="compositionally biased region" description="Basic and acidic residues" evidence="1">
    <location>
        <begin position="334"/>
        <end position="352"/>
    </location>
</feature>
<dbReference type="GeneID" id="113470214"/>
<accession>A0A3Q0JC36</accession>
<evidence type="ECO:0000313" key="3">
    <source>
        <dbReference type="RefSeq" id="XP_026684280.1"/>
    </source>
</evidence>
<organism evidence="2 3">
    <name type="scientific">Diaphorina citri</name>
    <name type="common">Asian citrus psyllid</name>
    <dbReference type="NCBI Taxonomy" id="121845"/>
    <lineage>
        <taxon>Eukaryota</taxon>
        <taxon>Metazoa</taxon>
        <taxon>Ecdysozoa</taxon>
        <taxon>Arthropoda</taxon>
        <taxon>Hexapoda</taxon>
        <taxon>Insecta</taxon>
        <taxon>Pterygota</taxon>
        <taxon>Neoptera</taxon>
        <taxon>Paraneoptera</taxon>
        <taxon>Hemiptera</taxon>
        <taxon>Sternorrhyncha</taxon>
        <taxon>Psylloidea</taxon>
        <taxon>Psyllidae</taxon>
        <taxon>Diaphorininae</taxon>
        <taxon>Diaphorina</taxon>
    </lineage>
</organism>
<evidence type="ECO:0000313" key="2">
    <source>
        <dbReference type="Proteomes" id="UP000079169"/>
    </source>
</evidence>
<reference evidence="3" key="1">
    <citation type="submission" date="2025-08" db="UniProtKB">
        <authorList>
            <consortium name="RefSeq"/>
        </authorList>
    </citation>
    <scope>IDENTIFICATION</scope>
</reference>
<feature type="region of interest" description="Disordered" evidence="1">
    <location>
        <begin position="306"/>
        <end position="361"/>
    </location>
</feature>
<keyword evidence="2" id="KW-1185">Reference proteome</keyword>
<dbReference type="Proteomes" id="UP000079169">
    <property type="component" value="Unplaced"/>
</dbReference>
<dbReference type="AlphaFoldDB" id="A0A3Q0JC36"/>
<proteinExistence type="predicted"/>